<sequence>MDNLVKLIQEIIKREVSQEHLFDATVTKVDRTSKTCTVETEEEEIYSVRLAAIEGKSSMVLYPKVGSSVVCGALEGNTRNACILKYSDLEEVELSVDKVVVGSGESSMVKGEELSKQLDTLSKQVQSIIQAINTAAVAPSDGGATFKTNMIAQLSKEQPDFTQIENKKLRHG</sequence>
<name>A0ABP9D3E3_9BACT</name>
<keyword evidence="2" id="KW-1185">Reference proteome</keyword>
<reference evidence="2" key="1">
    <citation type="journal article" date="2019" name="Int. J. Syst. Evol. Microbiol.">
        <title>The Global Catalogue of Microorganisms (GCM) 10K type strain sequencing project: providing services to taxonomists for standard genome sequencing and annotation.</title>
        <authorList>
            <consortium name="The Broad Institute Genomics Platform"/>
            <consortium name="The Broad Institute Genome Sequencing Center for Infectious Disease"/>
            <person name="Wu L."/>
            <person name="Ma J."/>
        </authorList>
    </citation>
    <scope>NUCLEOTIDE SEQUENCE [LARGE SCALE GENOMIC DNA]</scope>
    <source>
        <strain evidence="2">JCM 18326</strain>
    </source>
</reference>
<organism evidence="1 2">
    <name type="scientific">Algivirga pacifica</name>
    <dbReference type="NCBI Taxonomy" id="1162670"/>
    <lineage>
        <taxon>Bacteria</taxon>
        <taxon>Pseudomonadati</taxon>
        <taxon>Bacteroidota</taxon>
        <taxon>Cytophagia</taxon>
        <taxon>Cytophagales</taxon>
        <taxon>Flammeovirgaceae</taxon>
        <taxon>Algivirga</taxon>
    </lineage>
</organism>
<comment type="caution">
    <text evidence="1">The sequence shown here is derived from an EMBL/GenBank/DDBJ whole genome shotgun (WGS) entry which is preliminary data.</text>
</comment>
<proteinExistence type="predicted"/>
<protein>
    <submittedName>
        <fullName evidence="1">Uncharacterized protein</fullName>
    </submittedName>
</protein>
<accession>A0ABP9D3E3</accession>
<gene>
    <name evidence="1" type="ORF">GCM10023331_07610</name>
</gene>
<dbReference type="RefSeq" id="WP_345369337.1">
    <property type="nucleotide sequence ID" value="NZ_BAABJX010000016.1"/>
</dbReference>
<evidence type="ECO:0000313" key="2">
    <source>
        <dbReference type="Proteomes" id="UP001500298"/>
    </source>
</evidence>
<dbReference type="Proteomes" id="UP001500298">
    <property type="component" value="Unassembled WGS sequence"/>
</dbReference>
<dbReference type="EMBL" id="BAABJX010000016">
    <property type="protein sequence ID" value="GAA4825596.1"/>
    <property type="molecule type" value="Genomic_DNA"/>
</dbReference>
<evidence type="ECO:0000313" key="1">
    <source>
        <dbReference type="EMBL" id="GAA4825596.1"/>
    </source>
</evidence>